<keyword evidence="1" id="KW-1133">Transmembrane helix</keyword>
<keyword evidence="3" id="KW-1185">Reference proteome</keyword>
<feature type="transmembrane region" description="Helical" evidence="1">
    <location>
        <begin position="217"/>
        <end position="245"/>
    </location>
</feature>
<accession>A0A919PXE9</accession>
<evidence type="ECO:0000313" key="2">
    <source>
        <dbReference type="EMBL" id="GIG50283.1"/>
    </source>
</evidence>
<name>A0A919PXE9_9ACTN</name>
<keyword evidence="1" id="KW-0812">Transmembrane</keyword>
<comment type="caution">
    <text evidence="2">The sequence shown here is derived from an EMBL/GenBank/DDBJ whole genome shotgun (WGS) entry which is preliminary data.</text>
</comment>
<dbReference type="Proteomes" id="UP000660611">
    <property type="component" value="Unassembled WGS sequence"/>
</dbReference>
<evidence type="ECO:0000256" key="1">
    <source>
        <dbReference type="SAM" id="Phobius"/>
    </source>
</evidence>
<keyword evidence="1" id="KW-0472">Membrane</keyword>
<sequence>MQLRVWVAGATAAFTALFGIGTGIGAFAGHDQFAGFPHAAWPGAAVLLLATAAVLTHRRWAAWTLAVVLLAGSCWLLLNLVELALTGTVTDRHGDPAWLAFLERLGLTTAGALLVATTVRRRTAGLRPLAHSAPARIRRIAYAGCAAWLPYGGVHLLGAFGVPGLEPEGFRPSPSMAIALCVGLSLAVFLLLGLVHPWGMVFPRWTILLAGRRVPRFLPIVPVWLIAPTFVLYGLGAGVYVMLLIGGVLHWHGRTGLDAAGYIGVAQPISFAGYGLALTVCAVSYQLRTRPTPVTLPPKLEAESPEPSSRTAL</sequence>
<evidence type="ECO:0000313" key="3">
    <source>
        <dbReference type="Proteomes" id="UP000660611"/>
    </source>
</evidence>
<feature type="transmembrane region" description="Helical" evidence="1">
    <location>
        <begin position="174"/>
        <end position="196"/>
    </location>
</feature>
<dbReference type="RefSeq" id="WP_203851931.1">
    <property type="nucleotide sequence ID" value="NZ_BAAAVW010000027.1"/>
</dbReference>
<gene>
    <name evidence="2" type="ORF">Dsi01nite_083240</name>
</gene>
<feature type="transmembrane region" description="Helical" evidence="1">
    <location>
        <begin position="98"/>
        <end position="119"/>
    </location>
</feature>
<protein>
    <submittedName>
        <fullName evidence="2">Uncharacterized protein</fullName>
    </submittedName>
</protein>
<feature type="transmembrane region" description="Helical" evidence="1">
    <location>
        <begin position="140"/>
        <end position="162"/>
    </location>
</feature>
<dbReference type="EMBL" id="BONQ01000129">
    <property type="protein sequence ID" value="GIG50283.1"/>
    <property type="molecule type" value="Genomic_DNA"/>
</dbReference>
<feature type="transmembrane region" description="Helical" evidence="1">
    <location>
        <begin position="265"/>
        <end position="285"/>
    </location>
</feature>
<feature type="transmembrane region" description="Helical" evidence="1">
    <location>
        <begin position="60"/>
        <end position="78"/>
    </location>
</feature>
<feature type="transmembrane region" description="Helical" evidence="1">
    <location>
        <begin position="35"/>
        <end position="55"/>
    </location>
</feature>
<reference evidence="2" key="1">
    <citation type="submission" date="2021-01" db="EMBL/GenBank/DDBJ databases">
        <title>Whole genome shotgun sequence of Dactylosporangium siamense NBRC 106093.</title>
        <authorList>
            <person name="Komaki H."/>
            <person name="Tamura T."/>
        </authorList>
    </citation>
    <scope>NUCLEOTIDE SEQUENCE</scope>
    <source>
        <strain evidence="2">NBRC 106093</strain>
    </source>
</reference>
<proteinExistence type="predicted"/>
<organism evidence="2 3">
    <name type="scientific">Dactylosporangium siamense</name>
    <dbReference type="NCBI Taxonomy" id="685454"/>
    <lineage>
        <taxon>Bacteria</taxon>
        <taxon>Bacillati</taxon>
        <taxon>Actinomycetota</taxon>
        <taxon>Actinomycetes</taxon>
        <taxon>Micromonosporales</taxon>
        <taxon>Micromonosporaceae</taxon>
        <taxon>Dactylosporangium</taxon>
    </lineage>
</organism>
<dbReference type="AlphaFoldDB" id="A0A919PXE9"/>